<dbReference type="Proteomes" id="UP000808337">
    <property type="component" value="Unassembled WGS sequence"/>
</dbReference>
<gene>
    <name evidence="1" type="ORF">IPP15_08060</name>
</gene>
<sequence length="127" mass="14415">MKQNQEKQVAGVWMDNNKAFIVSRPADNNAGEFVISEKIEATHYHGEKGEHASMNAEPQNLAKYHKAISKSILNYDHILVFGPGKAQEQLVNFLREDAHFNSKQLTLEASQHLTDHQLIAKVRDFFA</sequence>
<evidence type="ECO:0000313" key="2">
    <source>
        <dbReference type="Proteomes" id="UP000808337"/>
    </source>
</evidence>
<dbReference type="EMBL" id="JADKGY010000006">
    <property type="protein sequence ID" value="MBK9982364.1"/>
    <property type="molecule type" value="Genomic_DNA"/>
</dbReference>
<dbReference type="Gene3D" id="3.30.420.60">
    <property type="entry name" value="eRF1 domain 2"/>
    <property type="match status" value="1"/>
</dbReference>
<evidence type="ECO:0000313" key="1">
    <source>
        <dbReference type="EMBL" id="MBK9982364.1"/>
    </source>
</evidence>
<protein>
    <submittedName>
        <fullName evidence="1">Uncharacterized protein</fullName>
    </submittedName>
</protein>
<dbReference type="AlphaFoldDB" id="A0A9D7SUG5"/>
<organism evidence="1 2">
    <name type="scientific">Candidatus Opimibacter skivensis</name>
    <dbReference type="NCBI Taxonomy" id="2982028"/>
    <lineage>
        <taxon>Bacteria</taxon>
        <taxon>Pseudomonadati</taxon>
        <taxon>Bacteroidota</taxon>
        <taxon>Saprospiria</taxon>
        <taxon>Saprospirales</taxon>
        <taxon>Saprospiraceae</taxon>
        <taxon>Candidatus Opimibacter</taxon>
    </lineage>
</organism>
<accession>A0A9D7SUG5</accession>
<dbReference type="SUPFAM" id="SSF53137">
    <property type="entry name" value="Translational machinery components"/>
    <property type="match status" value="1"/>
</dbReference>
<dbReference type="InterPro" id="IPR042226">
    <property type="entry name" value="eFR1_2_sf"/>
</dbReference>
<reference evidence="1 2" key="1">
    <citation type="submission" date="2020-10" db="EMBL/GenBank/DDBJ databases">
        <title>Connecting structure to function with the recovery of over 1000 high-quality activated sludge metagenome-assembled genomes encoding full-length rRNA genes using long-read sequencing.</title>
        <authorList>
            <person name="Singleton C.M."/>
            <person name="Petriglieri F."/>
            <person name="Kristensen J.M."/>
            <person name="Kirkegaard R.H."/>
            <person name="Michaelsen T.Y."/>
            <person name="Andersen M.H."/>
            <person name="Karst S.M."/>
            <person name="Dueholm M.S."/>
            <person name="Nielsen P.H."/>
            <person name="Albertsen M."/>
        </authorList>
    </citation>
    <scope>NUCLEOTIDE SEQUENCE [LARGE SCALE GENOMIC DNA]</scope>
    <source>
        <strain evidence="1">Ribe_18-Q3-R11-54_MAXAC.273</strain>
    </source>
</reference>
<comment type="caution">
    <text evidence="1">The sequence shown here is derived from an EMBL/GenBank/DDBJ whole genome shotgun (WGS) entry which is preliminary data.</text>
</comment>
<proteinExistence type="predicted"/>
<name>A0A9D7SUG5_9BACT</name>